<keyword evidence="2" id="KW-1185">Reference proteome</keyword>
<evidence type="ECO:0000313" key="1">
    <source>
        <dbReference type="EMBL" id="CAA9999469.1"/>
    </source>
</evidence>
<organism evidence="1 2">
    <name type="scientific">Nesidiocoris tenuis</name>
    <dbReference type="NCBI Taxonomy" id="355587"/>
    <lineage>
        <taxon>Eukaryota</taxon>
        <taxon>Metazoa</taxon>
        <taxon>Ecdysozoa</taxon>
        <taxon>Arthropoda</taxon>
        <taxon>Hexapoda</taxon>
        <taxon>Insecta</taxon>
        <taxon>Pterygota</taxon>
        <taxon>Neoptera</taxon>
        <taxon>Paraneoptera</taxon>
        <taxon>Hemiptera</taxon>
        <taxon>Heteroptera</taxon>
        <taxon>Panheteroptera</taxon>
        <taxon>Cimicomorpha</taxon>
        <taxon>Miridae</taxon>
        <taxon>Dicyphina</taxon>
        <taxon>Nesidiocoris</taxon>
    </lineage>
</organism>
<proteinExistence type="predicted"/>
<dbReference type="Proteomes" id="UP000479000">
    <property type="component" value="Unassembled WGS sequence"/>
</dbReference>
<protein>
    <submittedName>
        <fullName evidence="1">Uncharacterized protein</fullName>
    </submittedName>
</protein>
<dbReference type="EMBL" id="CADCXU010008841">
    <property type="protein sequence ID" value="CAA9999469.1"/>
    <property type="molecule type" value="Genomic_DNA"/>
</dbReference>
<gene>
    <name evidence="1" type="ORF">NTEN_LOCUS5752</name>
</gene>
<sequence length="116" mass="13020">MLFTQPLGKYGSKNEKEDKIKWNGIKCERYLIGRAYCLAAVRPGRSPASVRVVGIACRHGYHSTTTGTGIVTPMRRRSGPFPFLDALSPLPCYLRVTILRATAAWPVYDFPDWFAI</sequence>
<dbReference type="AlphaFoldDB" id="A0A6H5GBK2"/>
<evidence type="ECO:0000313" key="2">
    <source>
        <dbReference type="Proteomes" id="UP000479000"/>
    </source>
</evidence>
<accession>A0A6H5GBK2</accession>
<reference evidence="1 2" key="1">
    <citation type="submission" date="2020-02" db="EMBL/GenBank/DDBJ databases">
        <authorList>
            <person name="Ferguson B K."/>
        </authorList>
    </citation>
    <scope>NUCLEOTIDE SEQUENCE [LARGE SCALE GENOMIC DNA]</scope>
</reference>
<name>A0A6H5GBK2_9HEMI</name>